<proteinExistence type="predicted"/>
<dbReference type="Proteomes" id="UP001162029">
    <property type="component" value="Unassembled WGS sequence"/>
</dbReference>
<reference evidence="1" key="1">
    <citation type="submission" date="2022-12" db="EMBL/GenBank/DDBJ databases">
        <authorList>
            <person name="Webb A."/>
        </authorList>
    </citation>
    <scope>NUCLEOTIDE SEQUENCE</scope>
    <source>
        <strain evidence="1">Pd1</strain>
    </source>
</reference>
<evidence type="ECO:0000313" key="2">
    <source>
        <dbReference type="Proteomes" id="UP001162029"/>
    </source>
</evidence>
<protein>
    <submittedName>
        <fullName evidence="1">Uncharacterized protein</fullName>
    </submittedName>
</protein>
<gene>
    <name evidence="1" type="ORF">PDE001_LOCUS3210</name>
</gene>
<name>A0AAV0TTF7_9STRA</name>
<dbReference type="AlphaFoldDB" id="A0AAV0TTF7"/>
<organism evidence="1 2">
    <name type="scientific">Peronospora destructor</name>
    <dbReference type="NCBI Taxonomy" id="86335"/>
    <lineage>
        <taxon>Eukaryota</taxon>
        <taxon>Sar</taxon>
        <taxon>Stramenopiles</taxon>
        <taxon>Oomycota</taxon>
        <taxon>Peronosporomycetes</taxon>
        <taxon>Peronosporales</taxon>
        <taxon>Peronosporaceae</taxon>
        <taxon>Peronospora</taxon>
    </lineage>
</organism>
<keyword evidence="2" id="KW-1185">Reference proteome</keyword>
<dbReference type="EMBL" id="CANTFM010000540">
    <property type="protein sequence ID" value="CAI5724810.1"/>
    <property type="molecule type" value="Genomic_DNA"/>
</dbReference>
<sequence length="137" mass="14583">MQPEAPLWFDHHANAATVDCFCGVRGVCSLCSMASCGTILAGEDHTKRAPPEEGHITWIPIGSFTMMSMLLSAMQKPAATGSVAMAQWRDARKSKAMDQSVRGRRSFSSSEFADVQFRIAVTVGADKTAKGAEGAGT</sequence>
<accession>A0AAV0TTF7</accession>
<evidence type="ECO:0000313" key="1">
    <source>
        <dbReference type="EMBL" id="CAI5724810.1"/>
    </source>
</evidence>
<comment type="caution">
    <text evidence="1">The sequence shown here is derived from an EMBL/GenBank/DDBJ whole genome shotgun (WGS) entry which is preliminary data.</text>
</comment>